<dbReference type="InterPro" id="IPR025322">
    <property type="entry name" value="PADRE_dom"/>
</dbReference>
<comment type="caution">
    <text evidence="1">The sequence shown here is derived from an EMBL/GenBank/DDBJ whole genome shotgun (WGS) entry which is preliminary data.</text>
</comment>
<dbReference type="AlphaFoldDB" id="A0AAN7PM39"/>
<dbReference type="PANTHER" id="PTHR33052">
    <property type="entry name" value="DUF4228 DOMAIN PROTEIN-RELATED"/>
    <property type="match status" value="1"/>
</dbReference>
<evidence type="ECO:0000313" key="1">
    <source>
        <dbReference type="EMBL" id="KAK4750991.1"/>
    </source>
</evidence>
<keyword evidence="2" id="KW-1185">Reference proteome</keyword>
<gene>
    <name evidence="1" type="ORF">SAY87_004473</name>
</gene>
<dbReference type="Proteomes" id="UP001345219">
    <property type="component" value="Chromosome 4"/>
</dbReference>
<evidence type="ECO:0000313" key="2">
    <source>
        <dbReference type="Proteomes" id="UP001345219"/>
    </source>
</evidence>
<accession>A0AAN7PM39</accession>
<name>A0AAN7PM39_9MYRT</name>
<dbReference type="Pfam" id="PF14009">
    <property type="entry name" value="PADRE"/>
    <property type="match status" value="1"/>
</dbReference>
<protein>
    <submittedName>
        <fullName evidence="1">Uncharacterized protein</fullName>
    </submittedName>
</protein>
<dbReference type="EMBL" id="JAXIOK010000017">
    <property type="protein sequence ID" value="KAK4750991.1"/>
    <property type="molecule type" value="Genomic_DNA"/>
</dbReference>
<reference evidence="1 2" key="1">
    <citation type="journal article" date="2023" name="Hortic Res">
        <title>Pangenome of water caltrop reveals structural variations and asymmetric subgenome divergence after allopolyploidization.</title>
        <authorList>
            <person name="Zhang X."/>
            <person name="Chen Y."/>
            <person name="Wang L."/>
            <person name="Yuan Y."/>
            <person name="Fang M."/>
            <person name="Shi L."/>
            <person name="Lu R."/>
            <person name="Comes H.P."/>
            <person name="Ma Y."/>
            <person name="Chen Y."/>
            <person name="Huang G."/>
            <person name="Zhou Y."/>
            <person name="Zheng Z."/>
            <person name="Qiu Y."/>
        </authorList>
    </citation>
    <scope>NUCLEOTIDE SEQUENCE [LARGE SCALE GENOMIC DNA]</scope>
    <source>
        <tissue evidence="1">Roots</tissue>
    </source>
</reference>
<proteinExistence type="predicted"/>
<organism evidence="1 2">
    <name type="scientific">Trapa incisa</name>
    <dbReference type="NCBI Taxonomy" id="236973"/>
    <lineage>
        <taxon>Eukaryota</taxon>
        <taxon>Viridiplantae</taxon>
        <taxon>Streptophyta</taxon>
        <taxon>Embryophyta</taxon>
        <taxon>Tracheophyta</taxon>
        <taxon>Spermatophyta</taxon>
        <taxon>Magnoliopsida</taxon>
        <taxon>eudicotyledons</taxon>
        <taxon>Gunneridae</taxon>
        <taxon>Pentapetalae</taxon>
        <taxon>rosids</taxon>
        <taxon>malvids</taxon>
        <taxon>Myrtales</taxon>
        <taxon>Lythraceae</taxon>
        <taxon>Trapa</taxon>
    </lineage>
</organism>
<sequence>MGNVTSCAPSILPLSRGAAKVLFPDGRLQLHARPITAGELMLENPGKFVCRAGSLKVGCRILGLLADEALEPRCIYFLLHMDLMYSVLSHEEMSAIRYRASKSLCSGHGSFSGLGKIFPICIFASSEGNKWLDFTGAVADGSDAIEKYSKQRSWKPALETIVES</sequence>